<gene>
    <name evidence="2" type="ORF">Q5H91_03680</name>
</gene>
<dbReference type="Proteomes" id="UP001230685">
    <property type="component" value="Unassembled WGS sequence"/>
</dbReference>
<name>A0ABT9EH53_9SPHN</name>
<evidence type="ECO:0000256" key="1">
    <source>
        <dbReference type="SAM" id="MobiDB-lite"/>
    </source>
</evidence>
<evidence type="ECO:0000313" key="3">
    <source>
        <dbReference type="Proteomes" id="UP001230685"/>
    </source>
</evidence>
<sequence>MTAAAFQAAYEDARPFSPEPFESGMMVGRKANPWSDPDMTVLTGGRTTPPEMPTDLFGSLWPLVRDLAAGAGAPAEYVAVSIIAVAASLVGAKRAVKPFATAGWQEPCVLWVAPVGDPSSNKSPAIDAATAPLKGMERELAEQHKNGLIGWHTTAERAKAERSEWQAKVKQATKDGVATPSMPDAAVDPDEPQRPRLMVQDGTPEAVMDILAGNPNGVLHLRDELAGWLMSFERYSPGGREFWLEAFGGRHFTVDRKSLKAPLFIEFNGVTVLGGIQPEKLSDCLLKTADDGLVARFLWAWPDPIRYQRPRALADASVLERVYRRLLSLQPLRNEEGEPVPVVLMLNDAAALIFEEWIRDNDLAIKEASGLYKGFLGKLRGIVLRLALVAELIAWAAGDGREPTAIRPETLVAVLGFVEDYAKPSALRVFGDAALPPSERNAAALGRHILKTGAQRINARDVQRGSGIPSLKVAADVEGATDALVEAGWLRPMPMRDGDTPGKARKDFLVNPAVHGGANV</sequence>
<accession>A0ABT9EH53</accession>
<evidence type="ECO:0000313" key="2">
    <source>
        <dbReference type="EMBL" id="MDP1026301.1"/>
    </source>
</evidence>
<proteinExistence type="predicted"/>
<dbReference type="InterPro" id="IPR025048">
    <property type="entry name" value="DUF3987"/>
</dbReference>
<dbReference type="EMBL" id="JAUUDS010000001">
    <property type="protein sequence ID" value="MDP1026301.1"/>
    <property type="molecule type" value="Genomic_DNA"/>
</dbReference>
<reference evidence="2 3" key="1">
    <citation type="submission" date="2023-07" db="EMBL/GenBank/DDBJ databases">
        <authorList>
            <person name="Kim M.K."/>
        </authorList>
    </citation>
    <scope>NUCLEOTIDE SEQUENCE [LARGE SCALE GENOMIC DNA]</scope>
    <source>
        <strain evidence="2 3">KR1UV-12</strain>
    </source>
</reference>
<dbReference type="Pfam" id="PF13148">
    <property type="entry name" value="DUF3987"/>
    <property type="match status" value="1"/>
</dbReference>
<dbReference type="RefSeq" id="WP_305171857.1">
    <property type="nucleotide sequence ID" value="NZ_JAUUDS010000001.1"/>
</dbReference>
<comment type="caution">
    <text evidence="2">The sequence shown here is derived from an EMBL/GenBank/DDBJ whole genome shotgun (WGS) entry which is preliminary data.</text>
</comment>
<organism evidence="2 3">
    <name type="scientific">Sphingomonas aurea</name>
    <dbReference type="NCBI Taxonomy" id="3063994"/>
    <lineage>
        <taxon>Bacteria</taxon>
        <taxon>Pseudomonadati</taxon>
        <taxon>Pseudomonadota</taxon>
        <taxon>Alphaproteobacteria</taxon>
        <taxon>Sphingomonadales</taxon>
        <taxon>Sphingomonadaceae</taxon>
        <taxon>Sphingomonas</taxon>
    </lineage>
</organism>
<feature type="region of interest" description="Disordered" evidence="1">
    <location>
        <begin position="173"/>
        <end position="195"/>
    </location>
</feature>
<protein>
    <submittedName>
        <fullName evidence="2">DUF3987 domain-containing protein</fullName>
    </submittedName>
</protein>
<keyword evidence="3" id="KW-1185">Reference proteome</keyword>